<dbReference type="SMART" id="SM00345">
    <property type="entry name" value="HTH_GNTR"/>
    <property type="match status" value="1"/>
</dbReference>
<reference evidence="6 7" key="1">
    <citation type="submission" date="2018-06" db="EMBL/GenBank/DDBJ databases">
        <title>Extensive metabolic versatility and redundancy in microbially diverse, dynamic hydrothermal sediments.</title>
        <authorList>
            <person name="Dombrowski N."/>
            <person name="Teske A."/>
            <person name="Baker B.J."/>
        </authorList>
    </citation>
    <scope>NUCLEOTIDE SEQUENCE [LARGE SCALE GENOMIC DNA]</scope>
    <source>
        <strain evidence="6">B3_G15</strain>
    </source>
</reference>
<dbReference type="Gene3D" id="3.40.1410.10">
    <property type="entry name" value="Chorismate lyase-like"/>
    <property type="match status" value="1"/>
</dbReference>
<dbReference type="GO" id="GO:0045892">
    <property type="term" value="P:negative regulation of DNA-templated transcription"/>
    <property type="evidence" value="ECO:0007669"/>
    <property type="project" value="TreeGrafter"/>
</dbReference>
<evidence type="ECO:0000256" key="4">
    <source>
        <dbReference type="SAM" id="MobiDB-lite"/>
    </source>
</evidence>
<dbReference type="InterPro" id="IPR000524">
    <property type="entry name" value="Tscrpt_reg_HTH_GntR"/>
</dbReference>
<organism evidence="6 7">
    <name type="scientific">Aerophobetes bacterium</name>
    <dbReference type="NCBI Taxonomy" id="2030807"/>
    <lineage>
        <taxon>Bacteria</taxon>
        <taxon>Candidatus Aerophobota</taxon>
    </lineage>
</organism>
<dbReference type="SUPFAM" id="SSF64288">
    <property type="entry name" value="Chorismate lyase-like"/>
    <property type="match status" value="1"/>
</dbReference>
<proteinExistence type="predicted"/>
<feature type="domain" description="HTH gntR-type" evidence="5">
    <location>
        <begin position="15"/>
        <end position="83"/>
    </location>
</feature>
<feature type="compositionally biased region" description="Basic and acidic residues" evidence="4">
    <location>
        <begin position="266"/>
        <end position="277"/>
    </location>
</feature>
<evidence type="ECO:0000313" key="7">
    <source>
        <dbReference type="Proteomes" id="UP000280417"/>
    </source>
</evidence>
<evidence type="ECO:0000313" key="6">
    <source>
        <dbReference type="EMBL" id="RLE13869.1"/>
    </source>
</evidence>
<gene>
    <name evidence="6" type="ORF">DRJ04_03475</name>
</gene>
<dbReference type="InterPro" id="IPR011663">
    <property type="entry name" value="UTRA"/>
</dbReference>
<dbReference type="PANTHER" id="PTHR44846">
    <property type="entry name" value="MANNOSYL-D-GLYCERATE TRANSPORT/METABOLISM SYSTEM REPRESSOR MNGR-RELATED"/>
    <property type="match status" value="1"/>
</dbReference>
<keyword evidence="2" id="KW-0238">DNA-binding</keyword>
<dbReference type="InterPro" id="IPR028978">
    <property type="entry name" value="Chorismate_lyase_/UTRA_dom_sf"/>
</dbReference>
<evidence type="ECO:0000256" key="2">
    <source>
        <dbReference type="ARBA" id="ARBA00023125"/>
    </source>
</evidence>
<dbReference type="SUPFAM" id="SSF46785">
    <property type="entry name" value="Winged helix' DNA-binding domain"/>
    <property type="match status" value="1"/>
</dbReference>
<dbReference type="GO" id="GO:0003677">
    <property type="term" value="F:DNA binding"/>
    <property type="evidence" value="ECO:0007669"/>
    <property type="project" value="UniProtKB-KW"/>
</dbReference>
<protein>
    <recommendedName>
        <fullName evidence="5">HTH gntR-type domain-containing protein</fullName>
    </recommendedName>
</protein>
<evidence type="ECO:0000256" key="1">
    <source>
        <dbReference type="ARBA" id="ARBA00023015"/>
    </source>
</evidence>
<dbReference type="InterPro" id="IPR050679">
    <property type="entry name" value="Bact_HTH_transcr_reg"/>
</dbReference>
<keyword evidence="1" id="KW-0805">Transcription regulation</keyword>
<dbReference type="Proteomes" id="UP000280417">
    <property type="component" value="Unassembled WGS sequence"/>
</dbReference>
<dbReference type="PANTHER" id="PTHR44846:SF17">
    <property type="entry name" value="GNTR-FAMILY TRANSCRIPTIONAL REGULATOR"/>
    <property type="match status" value="1"/>
</dbReference>
<dbReference type="Pfam" id="PF07702">
    <property type="entry name" value="UTRA"/>
    <property type="match status" value="1"/>
</dbReference>
<dbReference type="InterPro" id="IPR036390">
    <property type="entry name" value="WH_DNA-bd_sf"/>
</dbReference>
<dbReference type="AlphaFoldDB" id="A0A662DIB7"/>
<dbReference type="InterPro" id="IPR036388">
    <property type="entry name" value="WH-like_DNA-bd_sf"/>
</dbReference>
<dbReference type="GO" id="GO:0003700">
    <property type="term" value="F:DNA-binding transcription factor activity"/>
    <property type="evidence" value="ECO:0007669"/>
    <property type="project" value="InterPro"/>
</dbReference>
<sequence>MITILGKFEMAKRTPPLFMVVRKELESWIKEKNYRPGNKLPSEQELSEIFKVSRVTVREALRTMEEDGIVVRSQGKGTFLAERRIASILEANIGVTEMIETMGYKSGTLSKKIKRQKANLFLADKLKIEKDSKVIIMERIRTADDQPVAYTIDVIPWWIFSLKALSVKEFERYESIYTFLEERCGQIIKDSTARLSAVTCPDIAEKLNLQKDTALFVIEQVDTDQNEQPIVYSREYFVGRFFEFKVRRRRTPGFFMEKSKISGTGKGKEEDKKTNTS</sequence>
<dbReference type="PROSITE" id="PS50949">
    <property type="entry name" value="HTH_GNTR"/>
    <property type="match status" value="1"/>
</dbReference>
<dbReference type="Pfam" id="PF00392">
    <property type="entry name" value="GntR"/>
    <property type="match status" value="1"/>
</dbReference>
<dbReference type="CDD" id="cd07377">
    <property type="entry name" value="WHTH_GntR"/>
    <property type="match status" value="1"/>
</dbReference>
<accession>A0A662DIB7</accession>
<comment type="caution">
    <text evidence="6">The sequence shown here is derived from an EMBL/GenBank/DDBJ whole genome shotgun (WGS) entry which is preliminary data.</text>
</comment>
<evidence type="ECO:0000259" key="5">
    <source>
        <dbReference type="PROSITE" id="PS50949"/>
    </source>
</evidence>
<feature type="region of interest" description="Disordered" evidence="4">
    <location>
        <begin position="257"/>
        <end position="277"/>
    </location>
</feature>
<dbReference type="SMART" id="SM00866">
    <property type="entry name" value="UTRA"/>
    <property type="match status" value="1"/>
</dbReference>
<keyword evidence="3" id="KW-0804">Transcription</keyword>
<dbReference type="EMBL" id="QMQA01000072">
    <property type="protein sequence ID" value="RLE13869.1"/>
    <property type="molecule type" value="Genomic_DNA"/>
</dbReference>
<dbReference type="PRINTS" id="PR00035">
    <property type="entry name" value="HTHGNTR"/>
</dbReference>
<evidence type="ECO:0000256" key="3">
    <source>
        <dbReference type="ARBA" id="ARBA00023163"/>
    </source>
</evidence>
<name>A0A662DIB7_UNCAE</name>
<dbReference type="Gene3D" id="1.10.10.10">
    <property type="entry name" value="Winged helix-like DNA-binding domain superfamily/Winged helix DNA-binding domain"/>
    <property type="match status" value="1"/>
</dbReference>